<dbReference type="STRING" id="1462996.AWM70_07725"/>
<gene>
    <name evidence="1" type="ORF">AWM70_07725</name>
</gene>
<name>A0A1B1MZ87_9BACL</name>
<dbReference type="Proteomes" id="UP000092573">
    <property type="component" value="Chromosome"/>
</dbReference>
<dbReference type="AlphaFoldDB" id="A0A1B1MZ87"/>
<accession>A0A1B1MZ87</accession>
<dbReference type="KEGG" id="pyg:AWM70_07725"/>
<keyword evidence="2" id="KW-1185">Reference proteome</keyword>
<protein>
    <submittedName>
        <fullName evidence="1">Uncharacterized protein</fullName>
    </submittedName>
</protein>
<organism evidence="1 2">
    <name type="scientific">Paenibacillus yonginensis</name>
    <dbReference type="NCBI Taxonomy" id="1462996"/>
    <lineage>
        <taxon>Bacteria</taxon>
        <taxon>Bacillati</taxon>
        <taxon>Bacillota</taxon>
        <taxon>Bacilli</taxon>
        <taxon>Bacillales</taxon>
        <taxon>Paenibacillaceae</taxon>
        <taxon>Paenibacillus</taxon>
    </lineage>
</organism>
<dbReference type="OrthoDB" id="2662964at2"/>
<dbReference type="EMBL" id="CP014167">
    <property type="protein sequence ID" value="ANS74487.1"/>
    <property type="molecule type" value="Genomic_DNA"/>
</dbReference>
<sequence length="94" mass="10344">MIDESMKEKLKASVNAIAAKDVEAFHKTLGPGIGTEHDYLLNNVVNFTTVDKAHEENGRILVAVNGENLRQDGGSPVMGYTFYFEQEESADGRL</sequence>
<evidence type="ECO:0000313" key="1">
    <source>
        <dbReference type="EMBL" id="ANS74487.1"/>
    </source>
</evidence>
<proteinExistence type="predicted"/>
<reference evidence="1 2" key="1">
    <citation type="submission" date="2016-01" db="EMBL/GenBank/DDBJ databases">
        <title>Complete Genome Sequence of Paenibacillus yonginensis DCY84, a novel Plant Growth-Promoting Bacteria with Elicitation of Induced Systemic Resistance.</title>
        <authorList>
            <person name="Kim Y.J."/>
            <person name="Yang D.C."/>
            <person name="Sukweenadhi J."/>
        </authorList>
    </citation>
    <scope>NUCLEOTIDE SEQUENCE [LARGE SCALE GENOMIC DNA]</scope>
    <source>
        <strain evidence="1 2">DCY84</strain>
    </source>
</reference>
<evidence type="ECO:0000313" key="2">
    <source>
        <dbReference type="Proteomes" id="UP000092573"/>
    </source>
</evidence>